<reference evidence="3" key="1">
    <citation type="journal article" date="2019" name="Int. J. Syst. Evol. Microbiol.">
        <title>The Global Catalogue of Microorganisms (GCM) 10K type strain sequencing project: providing services to taxonomists for standard genome sequencing and annotation.</title>
        <authorList>
            <consortium name="The Broad Institute Genomics Platform"/>
            <consortium name="The Broad Institute Genome Sequencing Center for Infectious Disease"/>
            <person name="Wu L."/>
            <person name="Ma J."/>
        </authorList>
    </citation>
    <scope>NUCLEOTIDE SEQUENCE [LARGE SCALE GENOMIC DNA]</scope>
    <source>
        <strain evidence="3">KCTC 42107</strain>
    </source>
</reference>
<accession>A0ABW5NYI7</accession>
<keyword evidence="3" id="KW-1185">Reference proteome</keyword>
<dbReference type="RefSeq" id="WP_379821770.1">
    <property type="nucleotide sequence ID" value="NZ_JBHUMD010000027.1"/>
</dbReference>
<feature type="signal peptide" evidence="1">
    <location>
        <begin position="1"/>
        <end position="18"/>
    </location>
</feature>
<evidence type="ECO:0000256" key="1">
    <source>
        <dbReference type="SAM" id="SignalP"/>
    </source>
</evidence>
<proteinExistence type="predicted"/>
<comment type="caution">
    <text evidence="2">The sequence shown here is derived from an EMBL/GenBank/DDBJ whole genome shotgun (WGS) entry which is preliminary data.</text>
</comment>
<evidence type="ECO:0000313" key="3">
    <source>
        <dbReference type="Proteomes" id="UP001597480"/>
    </source>
</evidence>
<protein>
    <submittedName>
        <fullName evidence="2">Uncharacterized protein</fullName>
    </submittedName>
</protein>
<sequence length="188" mass="21932">MKKIYLLFLLFLSATVSAQNEKLSSASEFIDRSSFIQINLDENESAVFKSGWNETVQFYPAEIIDLKQNTKMYGLNVTAEYLVTQQNADNFRVKEDAWIGMEEIGDMVVWLEEYVIPNLNNTTGKKKAVKYIFNSNELTLKFEIYDNKQVFSVQLNNSMFPDKYFWTEARVKEIPKVLETLRYLLTKA</sequence>
<keyword evidence="1" id="KW-0732">Signal</keyword>
<dbReference type="EMBL" id="JBHUMD010000027">
    <property type="protein sequence ID" value="MFD2603143.1"/>
    <property type="molecule type" value="Genomic_DNA"/>
</dbReference>
<gene>
    <name evidence="2" type="ORF">ACFSR3_13860</name>
</gene>
<name>A0ABW5NYI7_9FLAO</name>
<organism evidence="2 3">
    <name type="scientific">Flavobacterium suzhouense</name>
    <dbReference type="NCBI Taxonomy" id="1529638"/>
    <lineage>
        <taxon>Bacteria</taxon>
        <taxon>Pseudomonadati</taxon>
        <taxon>Bacteroidota</taxon>
        <taxon>Flavobacteriia</taxon>
        <taxon>Flavobacteriales</taxon>
        <taxon>Flavobacteriaceae</taxon>
        <taxon>Flavobacterium</taxon>
    </lineage>
</organism>
<evidence type="ECO:0000313" key="2">
    <source>
        <dbReference type="EMBL" id="MFD2603143.1"/>
    </source>
</evidence>
<dbReference type="Proteomes" id="UP001597480">
    <property type="component" value="Unassembled WGS sequence"/>
</dbReference>
<feature type="chain" id="PRO_5045458765" evidence="1">
    <location>
        <begin position="19"/>
        <end position="188"/>
    </location>
</feature>